<accession>A0A9X2MV87</accession>
<dbReference type="EMBL" id="JANIPJ010000028">
    <property type="protein sequence ID" value="MCR2807519.1"/>
    <property type="molecule type" value="Genomic_DNA"/>
</dbReference>
<dbReference type="RefSeq" id="WP_257452055.1">
    <property type="nucleotide sequence ID" value="NZ_JANIPJ010000028.1"/>
</dbReference>
<dbReference type="AlphaFoldDB" id="A0A9X2MV87"/>
<evidence type="ECO:0000313" key="1">
    <source>
        <dbReference type="EMBL" id="MCR2807519.1"/>
    </source>
</evidence>
<name>A0A9X2MV87_9BACL</name>
<keyword evidence="2" id="KW-1185">Reference proteome</keyword>
<sequence length="128" mass="14989">MGVNSKGKRKLVHRGRTYYWNVQQDPEDYGLTNLSIVSEDKKFILSYHVGQSNNDSPPFIVVKGIEFGGLENYYRQGWVRVLTPYWDDNVITPGFVIIIIEWCLLRKDLLELVDWKGDIQQIFPNRLI</sequence>
<organism evidence="1 2">
    <name type="scientific">Paenibacillus soyae</name>
    <dbReference type="NCBI Taxonomy" id="2969249"/>
    <lineage>
        <taxon>Bacteria</taxon>
        <taxon>Bacillati</taxon>
        <taxon>Bacillota</taxon>
        <taxon>Bacilli</taxon>
        <taxon>Bacillales</taxon>
        <taxon>Paenibacillaceae</taxon>
        <taxon>Paenibacillus</taxon>
    </lineage>
</organism>
<proteinExistence type="predicted"/>
<reference evidence="1" key="1">
    <citation type="submission" date="2022-08" db="EMBL/GenBank/DDBJ databases">
        <title>The genomic sequence of strain Paenibacillus sp. SCIV0701.</title>
        <authorList>
            <person name="Zhao H."/>
        </authorList>
    </citation>
    <scope>NUCLEOTIDE SEQUENCE</scope>
    <source>
        <strain evidence="1">SCIV0701</strain>
    </source>
</reference>
<dbReference type="Proteomes" id="UP001141950">
    <property type="component" value="Unassembled WGS sequence"/>
</dbReference>
<evidence type="ECO:0000313" key="2">
    <source>
        <dbReference type="Proteomes" id="UP001141950"/>
    </source>
</evidence>
<gene>
    <name evidence="1" type="ORF">NQZ67_26885</name>
</gene>
<protein>
    <submittedName>
        <fullName evidence="1">Uncharacterized protein</fullName>
    </submittedName>
</protein>
<comment type="caution">
    <text evidence="1">The sequence shown here is derived from an EMBL/GenBank/DDBJ whole genome shotgun (WGS) entry which is preliminary data.</text>
</comment>